<dbReference type="CDD" id="cd00364">
    <property type="entry name" value="Ribosomal_uS17"/>
    <property type="match status" value="1"/>
</dbReference>
<proteinExistence type="inferred from homology"/>
<dbReference type="InterPro" id="IPR000266">
    <property type="entry name" value="Ribosomal_uS17"/>
</dbReference>
<dbReference type="GO" id="GO:0006412">
    <property type="term" value="P:translation"/>
    <property type="evidence" value="ECO:0007669"/>
    <property type="project" value="InterPro"/>
</dbReference>
<evidence type="ECO:0000313" key="4">
    <source>
        <dbReference type="EMBL" id="KNC77118.1"/>
    </source>
</evidence>
<dbReference type="GeneID" id="25910919"/>
<evidence type="ECO:0000313" key="5">
    <source>
        <dbReference type="Proteomes" id="UP000054560"/>
    </source>
</evidence>
<dbReference type="SUPFAM" id="SSF50249">
    <property type="entry name" value="Nucleic acid-binding proteins"/>
    <property type="match status" value="1"/>
</dbReference>
<dbReference type="InterPro" id="IPR012340">
    <property type="entry name" value="NA-bd_OB-fold"/>
</dbReference>
<accession>A0A0L0FM68</accession>
<dbReference type="EMBL" id="KQ242836">
    <property type="protein sequence ID" value="KNC77118.1"/>
    <property type="molecule type" value="Genomic_DNA"/>
</dbReference>
<name>A0A0L0FM68_9EUKA</name>
<feature type="non-terminal residue" evidence="4">
    <location>
        <position position="1"/>
    </location>
</feature>
<dbReference type="Pfam" id="PF00366">
    <property type="entry name" value="Ribosomal_S17"/>
    <property type="match status" value="1"/>
</dbReference>
<evidence type="ECO:0000256" key="1">
    <source>
        <dbReference type="ARBA" id="ARBA00010254"/>
    </source>
</evidence>
<comment type="similarity">
    <text evidence="1">Belongs to the universal ribosomal protein uS17 family.</text>
</comment>
<keyword evidence="2 4" id="KW-0689">Ribosomal protein</keyword>
<dbReference type="RefSeq" id="XP_014151020.1">
    <property type="nucleotide sequence ID" value="XM_014295545.1"/>
</dbReference>
<sequence>QYIKKTKRYLCHDENELCVVGDEVRILACRPVSKRKTFVVDQIVNPTQRKVDLTGKLHTQWS</sequence>
<keyword evidence="5" id="KW-1185">Reference proteome</keyword>
<dbReference type="GO" id="GO:0003735">
    <property type="term" value="F:structural constituent of ribosome"/>
    <property type="evidence" value="ECO:0007669"/>
    <property type="project" value="InterPro"/>
</dbReference>
<keyword evidence="3" id="KW-0687">Ribonucleoprotein</keyword>
<evidence type="ECO:0000256" key="3">
    <source>
        <dbReference type="ARBA" id="ARBA00023274"/>
    </source>
</evidence>
<dbReference type="AlphaFoldDB" id="A0A0L0FM68"/>
<reference evidence="4 5" key="1">
    <citation type="submission" date="2011-02" db="EMBL/GenBank/DDBJ databases">
        <title>The Genome Sequence of Sphaeroforma arctica JP610.</title>
        <authorList>
            <consortium name="The Broad Institute Genome Sequencing Platform"/>
            <person name="Russ C."/>
            <person name="Cuomo C."/>
            <person name="Young S.K."/>
            <person name="Zeng Q."/>
            <person name="Gargeya S."/>
            <person name="Alvarado L."/>
            <person name="Berlin A."/>
            <person name="Chapman S.B."/>
            <person name="Chen Z."/>
            <person name="Freedman E."/>
            <person name="Gellesch M."/>
            <person name="Goldberg J."/>
            <person name="Griggs A."/>
            <person name="Gujja S."/>
            <person name="Heilman E."/>
            <person name="Heiman D."/>
            <person name="Howarth C."/>
            <person name="Mehta T."/>
            <person name="Neiman D."/>
            <person name="Pearson M."/>
            <person name="Roberts A."/>
            <person name="Saif S."/>
            <person name="Shea T."/>
            <person name="Shenoy N."/>
            <person name="Sisk P."/>
            <person name="Stolte C."/>
            <person name="Sykes S."/>
            <person name="White J."/>
            <person name="Yandava C."/>
            <person name="Burger G."/>
            <person name="Gray M.W."/>
            <person name="Holland P.W.H."/>
            <person name="King N."/>
            <person name="Lang F.B.F."/>
            <person name="Roger A.J."/>
            <person name="Ruiz-Trillo I."/>
            <person name="Haas B."/>
            <person name="Nusbaum C."/>
            <person name="Birren B."/>
        </authorList>
    </citation>
    <scope>NUCLEOTIDE SEQUENCE [LARGE SCALE GENOMIC DNA]</scope>
    <source>
        <strain evidence="4 5">JP610</strain>
    </source>
</reference>
<organism evidence="4 5">
    <name type="scientific">Sphaeroforma arctica JP610</name>
    <dbReference type="NCBI Taxonomy" id="667725"/>
    <lineage>
        <taxon>Eukaryota</taxon>
        <taxon>Ichthyosporea</taxon>
        <taxon>Ichthyophonida</taxon>
        <taxon>Sphaeroforma</taxon>
    </lineage>
</organism>
<dbReference type="OrthoDB" id="274752at2759"/>
<dbReference type="Proteomes" id="UP000054560">
    <property type="component" value="Unassembled WGS sequence"/>
</dbReference>
<dbReference type="Gene3D" id="2.40.50.140">
    <property type="entry name" value="Nucleic acid-binding proteins"/>
    <property type="match status" value="1"/>
</dbReference>
<protein>
    <submittedName>
        <fullName evidence="4">30S ribosomal protein S17</fullName>
    </submittedName>
</protein>
<evidence type="ECO:0000256" key="2">
    <source>
        <dbReference type="ARBA" id="ARBA00022980"/>
    </source>
</evidence>
<dbReference type="GO" id="GO:1990904">
    <property type="term" value="C:ribonucleoprotein complex"/>
    <property type="evidence" value="ECO:0007669"/>
    <property type="project" value="UniProtKB-KW"/>
</dbReference>
<dbReference type="GO" id="GO:0005840">
    <property type="term" value="C:ribosome"/>
    <property type="evidence" value="ECO:0007669"/>
    <property type="project" value="UniProtKB-KW"/>
</dbReference>
<gene>
    <name evidence="4" type="ORF">SARC_10415</name>
</gene>
<dbReference type="STRING" id="667725.A0A0L0FM68"/>